<gene>
    <name evidence="1" type="ORF">BSTOLATCC_MIC10058</name>
</gene>
<evidence type="ECO:0000313" key="1">
    <source>
        <dbReference type="EMBL" id="CAG9314262.1"/>
    </source>
</evidence>
<keyword evidence="2" id="KW-1185">Reference proteome</keyword>
<sequence>MGACCEGRDVSSQEARNEVVHIGNTGRGASFNLKVADKSKVPDAPPREEEVIASSEKKLEFSKLNSKDIINAFTAEGMEGVLSRPQLKRAFLSLGLPENDLTSPDAPFYQILAKIKNEKKLYDIRKVALLGLLLGKGSNIDKARLLFKQYDSGSLGSLDTGKVELMVNEIIDLSVNIIPDIAIGEGAGYLTREEEDAYEDRLRARQQNTFNEVKRILISEGQLSESDFIVKMSDSKLPLYKLLSSVGTRALIRSLSNTN</sequence>
<reference evidence="1" key="1">
    <citation type="submission" date="2021-09" db="EMBL/GenBank/DDBJ databases">
        <authorList>
            <consortium name="AG Swart"/>
            <person name="Singh M."/>
            <person name="Singh A."/>
            <person name="Seah K."/>
            <person name="Emmerich C."/>
        </authorList>
    </citation>
    <scope>NUCLEOTIDE SEQUENCE</scope>
    <source>
        <strain evidence="1">ATCC30299</strain>
    </source>
</reference>
<accession>A0AAU9IM49</accession>
<organism evidence="1 2">
    <name type="scientific">Blepharisma stoltei</name>
    <dbReference type="NCBI Taxonomy" id="1481888"/>
    <lineage>
        <taxon>Eukaryota</taxon>
        <taxon>Sar</taxon>
        <taxon>Alveolata</taxon>
        <taxon>Ciliophora</taxon>
        <taxon>Postciliodesmatophora</taxon>
        <taxon>Heterotrichea</taxon>
        <taxon>Heterotrichida</taxon>
        <taxon>Blepharismidae</taxon>
        <taxon>Blepharisma</taxon>
    </lineage>
</organism>
<dbReference type="AlphaFoldDB" id="A0AAU9IM49"/>
<protein>
    <submittedName>
        <fullName evidence="1">Uncharacterized protein</fullName>
    </submittedName>
</protein>
<name>A0AAU9IM49_9CILI</name>
<evidence type="ECO:0000313" key="2">
    <source>
        <dbReference type="Proteomes" id="UP001162131"/>
    </source>
</evidence>
<dbReference type="Proteomes" id="UP001162131">
    <property type="component" value="Unassembled WGS sequence"/>
</dbReference>
<comment type="caution">
    <text evidence="1">The sequence shown here is derived from an EMBL/GenBank/DDBJ whole genome shotgun (WGS) entry which is preliminary data.</text>
</comment>
<proteinExistence type="predicted"/>
<dbReference type="EMBL" id="CAJZBQ010000011">
    <property type="protein sequence ID" value="CAG9314262.1"/>
    <property type="molecule type" value="Genomic_DNA"/>
</dbReference>